<dbReference type="InterPro" id="IPR045150">
    <property type="entry name" value="CYB561D1/2"/>
</dbReference>
<dbReference type="EMBL" id="KE525057">
    <property type="protein sequence ID" value="KFB40986.1"/>
    <property type="molecule type" value="Genomic_DNA"/>
</dbReference>
<evidence type="ECO:0000256" key="1">
    <source>
        <dbReference type="ARBA" id="ARBA00001970"/>
    </source>
</evidence>
<evidence type="ECO:0000256" key="8">
    <source>
        <dbReference type="ARBA" id="ARBA00022989"/>
    </source>
</evidence>
<dbReference type="GO" id="GO:0016020">
    <property type="term" value="C:membrane"/>
    <property type="evidence" value="ECO:0007669"/>
    <property type="project" value="UniProtKB-SubCell"/>
</dbReference>
<dbReference type="OMA" id="GYQLLMS"/>
<dbReference type="PANTHER" id="PTHR15422">
    <property type="entry name" value="OS05G0565100 PROTEIN"/>
    <property type="match status" value="1"/>
</dbReference>
<gene>
    <name evidence="14" type="ORF">ZHAS_00008598</name>
</gene>
<keyword evidence="5 12" id="KW-0812">Transmembrane</keyword>
<name>A0A084VSP2_ANOSI</name>
<dbReference type="PANTHER" id="PTHR15422:SF43">
    <property type="entry name" value="ASCORBATE FERRIREDUCTASE (TRANSMEMBRANE)"/>
    <property type="match status" value="1"/>
</dbReference>
<dbReference type="CDD" id="cd08761">
    <property type="entry name" value="Cyt_b561_CYB561D2_like"/>
    <property type="match status" value="1"/>
</dbReference>
<proteinExistence type="predicted"/>
<feature type="domain" description="Cytochrome b561" evidence="13">
    <location>
        <begin position="20"/>
        <end position="227"/>
    </location>
</feature>
<dbReference type="VEuPathDB" id="VectorBase:ASIC008598"/>
<dbReference type="GO" id="GO:0046872">
    <property type="term" value="F:metal ion binding"/>
    <property type="evidence" value="ECO:0007669"/>
    <property type="project" value="UniProtKB-KW"/>
</dbReference>
<evidence type="ECO:0000259" key="13">
    <source>
        <dbReference type="PROSITE" id="PS50939"/>
    </source>
</evidence>
<evidence type="ECO:0000313" key="15">
    <source>
        <dbReference type="EnsemblMetazoa" id="ASIC008598-PA"/>
    </source>
</evidence>
<reference evidence="15" key="2">
    <citation type="submission" date="2020-05" db="UniProtKB">
        <authorList>
            <consortium name="EnsemblMetazoa"/>
        </authorList>
    </citation>
    <scope>IDENTIFICATION</scope>
</reference>
<keyword evidence="6" id="KW-0479">Metal-binding</keyword>
<keyword evidence="16" id="KW-1185">Reference proteome</keyword>
<protein>
    <recommendedName>
        <fullName evidence="11">ascorbate ferrireductase (transmembrane)</fullName>
        <ecNumber evidence="11">7.2.1.3</ecNumber>
    </recommendedName>
</protein>
<dbReference type="EnsemblMetazoa" id="ASIC008598-RA">
    <property type="protein sequence ID" value="ASIC008598-PA"/>
    <property type="gene ID" value="ASIC008598"/>
</dbReference>
<evidence type="ECO:0000313" key="16">
    <source>
        <dbReference type="Proteomes" id="UP000030765"/>
    </source>
</evidence>
<dbReference type="Proteomes" id="UP000030765">
    <property type="component" value="Unassembled WGS sequence"/>
</dbReference>
<keyword evidence="9" id="KW-0408">Iron</keyword>
<evidence type="ECO:0000313" key="14">
    <source>
        <dbReference type="EMBL" id="KFB40986.1"/>
    </source>
</evidence>
<dbReference type="VEuPathDB" id="VectorBase:ASIS012195"/>
<keyword evidence="4" id="KW-0349">Heme</keyword>
<dbReference type="OrthoDB" id="432881at2759"/>
<keyword evidence="3" id="KW-0813">Transport</keyword>
<comment type="cofactor">
    <cofactor evidence="1">
        <name>heme b</name>
        <dbReference type="ChEBI" id="CHEBI:60344"/>
    </cofactor>
</comment>
<dbReference type="SMART" id="SM00665">
    <property type="entry name" value="B561"/>
    <property type="match status" value="1"/>
</dbReference>
<evidence type="ECO:0000256" key="11">
    <source>
        <dbReference type="ARBA" id="ARBA00024225"/>
    </source>
</evidence>
<feature type="transmembrane region" description="Helical" evidence="12">
    <location>
        <begin position="56"/>
        <end position="75"/>
    </location>
</feature>
<dbReference type="EC" id="7.2.1.3" evidence="11"/>
<evidence type="ECO:0000256" key="5">
    <source>
        <dbReference type="ARBA" id="ARBA00022692"/>
    </source>
</evidence>
<feature type="transmembrane region" description="Helical" evidence="12">
    <location>
        <begin position="96"/>
        <end position="115"/>
    </location>
</feature>
<feature type="transmembrane region" description="Helical" evidence="12">
    <location>
        <begin position="20"/>
        <end position="44"/>
    </location>
</feature>
<keyword evidence="8 12" id="KW-1133">Transmembrane helix</keyword>
<dbReference type="GO" id="GO:0140571">
    <property type="term" value="F:transmembrane ascorbate ferrireductase activity"/>
    <property type="evidence" value="ECO:0007669"/>
    <property type="project" value="UniProtKB-EC"/>
</dbReference>
<dbReference type="GO" id="GO:0140575">
    <property type="term" value="F:transmembrane monodehydroascorbate reductase activity"/>
    <property type="evidence" value="ECO:0007669"/>
    <property type="project" value="InterPro"/>
</dbReference>
<evidence type="ECO:0000256" key="6">
    <source>
        <dbReference type="ARBA" id="ARBA00022723"/>
    </source>
</evidence>
<evidence type="ECO:0000256" key="2">
    <source>
        <dbReference type="ARBA" id="ARBA00004141"/>
    </source>
</evidence>
<accession>A0A084VSP2</accession>
<dbReference type="STRING" id="74873.A0A084VSP2"/>
<evidence type="ECO:0000256" key="4">
    <source>
        <dbReference type="ARBA" id="ARBA00022617"/>
    </source>
</evidence>
<dbReference type="Gene3D" id="1.20.120.1770">
    <property type="match status" value="1"/>
</dbReference>
<feature type="transmembrane region" description="Helical" evidence="12">
    <location>
        <begin position="167"/>
        <end position="188"/>
    </location>
</feature>
<evidence type="ECO:0000256" key="12">
    <source>
        <dbReference type="SAM" id="Phobius"/>
    </source>
</evidence>
<dbReference type="EMBL" id="ATLV01016120">
    <property type="status" value="NOT_ANNOTATED_CDS"/>
    <property type="molecule type" value="Genomic_DNA"/>
</dbReference>
<evidence type="ECO:0000256" key="7">
    <source>
        <dbReference type="ARBA" id="ARBA00022982"/>
    </source>
</evidence>
<organism evidence="14">
    <name type="scientific">Anopheles sinensis</name>
    <name type="common">Mosquito</name>
    <dbReference type="NCBI Taxonomy" id="74873"/>
    <lineage>
        <taxon>Eukaryota</taxon>
        <taxon>Metazoa</taxon>
        <taxon>Ecdysozoa</taxon>
        <taxon>Arthropoda</taxon>
        <taxon>Hexapoda</taxon>
        <taxon>Insecta</taxon>
        <taxon>Pterygota</taxon>
        <taxon>Neoptera</taxon>
        <taxon>Endopterygota</taxon>
        <taxon>Diptera</taxon>
        <taxon>Nematocera</taxon>
        <taxon>Culicoidea</taxon>
        <taxon>Culicidae</taxon>
        <taxon>Anophelinae</taxon>
        <taxon>Anopheles</taxon>
    </lineage>
</organism>
<comment type="subcellular location">
    <subcellularLocation>
        <location evidence="2">Membrane</location>
        <topology evidence="2">Multi-pass membrane protein</topology>
    </subcellularLocation>
</comment>
<dbReference type="InterPro" id="IPR006593">
    <property type="entry name" value="Cyt_b561/ferric_Rdtase_TM"/>
</dbReference>
<dbReference type="PROSITE" id="PS50939">
    <property type="entry name" value="CYTOCHROME_B561"/>
    <property type="match status" value="1"/>
</dbReference>
<feature type="transmembrane region" description="Helical" evidence="12">
    <location>
        <begin position="131"/>
        <end position="155"/>
    </location>
</feature>
<dbReference type="AlphaFoldDB" id="A0A084VSP2"/>
<feature type="transmembrane region" description="Helical" evidence="12">
    <location>
        <begin position="203"/>
        <end position="221"/>
    </location>
</feature>
<evidence type="ECO:0000256" key="10">
    <source>
        <dbReference type="ARBA" id="ARBA00023136"/>
    </source>
</evidence>
<sequence length="246" mass="27489">MDELDTDDNVLRRPRTKTSFITCLVFNCLHPLCIFVPSILIIAVCWSRGLTHLFTWHVFLTGLGFHLLMAAGVALPNGGNSLARNSTHSTRRTIHWILQTVGGGCALIGTVLQYINRETKLKPHFVSTHSIVGLIAVVFVLLSLLNGVSALFGWKLRRFLRPSVSKLIHNATGVATFAMGMCAIALAYEYHIFKENFAHEVRILLVIVTVVTCVMSLFGVLKNIYNYLYETYLGCKSTEYILDDVE</sequence>
<evidence type="ECO:0000256" key="3">
    <source>
        <dbReference type="ARBA" id="ARBA00022448"/>
    </source>
</evidence>
<evidence type="ECO:0000256" key="9">
    <source>
        <dbReference type="ARBA" id="ARBA00023004"/>
    </source>
</evidence>
<dbReference type="Pfam" id="PF03188">
    <property type="entry name" value="Cytochrom_B561"/>
    <property type="match status" value="1"/>
</dbReference>
<keyword evidence="10 12" id="KW-0472">Membrane</keyword>
<keyword evidence="7" id="KW-0249">Electron transport</keyword>
<reference evidence="14 16" key="1">
    <citation type="journal article" date="2014" name="BMC Genomics">
        <title>Genome sequence of Anopheles sinensis provides insight into genetics basis of mosquito competence for malaria parasites.</title>
        <authorList>
            <person name="Zhou D."/>
            <person name="Zhang D."/>
            <person name="Ding G."/>
            <person name="Shi L."/>
            <person name="Hou Q."/>
            <person name="Ye Y."/>
            <person name="Xu Y."/>
            <person name="Zhou H."/>
            <person name="Xiong C."/>
            <person name="Li S."/>
            <person name="Yu J."/>
            <person name="Hong S."/>
            <person name="Yu X."/>
            <person name="Zou P."/>
            <person name="Chen C."/>
            <person name="Chang X."/>
            <person name="Wang W."/>
            <person name="Lv Y."/>
            <person name="Sun Y."/>
            <person name="Ma L."/>
            <person name="Shen B."/>
            <person name="Zhu C."/>
        </authorList>
    </citation>
    <scope>NUCLEOTIDE SEQUENCE [LARGE SCALE GENOMIC DNA]</scope>
</reference>